<dbReference type="InterPro" id="IPR001841">
    <property type="entry name" value="Znf_RING"/>
</dbReference>
<organism evidence="12 13">
    <name type="scientific">Filobasidium floriforme</name>
    <dbReference type="NCBI Taxonomy" id="5210"/>
    <lineage>
        <taxon>Eukaryota</taxon>
        <taxon>Fungi</taxon>
        <taxon>Dikarya</taxon>
        <taxon>Basidiomycota</taxon>
        <taxon>Agaricomycotina</taxon>
        <taxon>Tremellomycetes</taxon>
        <taxon>Filobasidiales</taxon>
        <taxon>Filobasidiaceae</taxon>
        <taxon>Filobasidium</taxon>
    </lineage>
</organism>
<dbReference type="Pfam" id="PF00271">
    <property type="entry name" value="Helicase_C"/>
    <property type="match status" value="1"/>
</dbReference>
<evidence type="ECO:0000256" key="5">
    <source>
        <dbReference type="ARBA" id="ARBA00022833"/>
    </source>
</evidence>
<accession>A0A8K0NUX4</accession>
<feature type="compositionally biased region" description="Acidic residues" evidence="9">
    <location>
        <begin position="990"/>
        <end position="1000"/>
    </location>
</feature>
<feature type="region of interest" description="Disordered" evidence="9">
    <location>
        <begin position="528"/>
        <end position="554"/>
    </location>
</feature>
<dbReference type="SUPFAM" id="SSF52540">
    <property type="entry name" value="P-loop containing nucleoside triphosphate hydrolases"/>
    <property type="match status" value="2"/>
</dbReference>
<dbReference type="GO" id="GO:0005524">
    <property type="term" value="F:ATP binding"/>
    <property type="evidence" value="ECO:0007669"/>
    <property type="project" value="InterPro"/>
</dbReference>
<evidence type="ECO:0000313" key="13">
    <source>
        <dbReference type="Proteomes" id="UP000812966"/>
    </source>
</evidence>
<dbReference type="PROSITE" id="PS50089">
    <property type="entry name" value="ZF_RING_2"/>
    <property type="match status" value="1"/>
</dbReference>
<keyword evidence="5" id="KW-0862">Zinc</keyword>
<dbReference type="EMBL" id="JABELV010000020">
    <property type="protein sequence ID" value="KAG7563147.1"/>
    <property type="molecule type" value="Genomic_DNA"/>
</dbReference>
<dbReference type="PROSITE" id="PS00518">
    <property type="entry name" value="ZF_RING_1"/>
    <property type="match status" value="1"/>
</dbReference>
<evidence type="ECO:0000259" key="11">
    <source>
        <dbReference type="PROSITE" id="PS51192"/>
    </source>
</evidence>
<dbReference type="SUPFAM" id="SSF57850">
    <property type="entry name" value="RING/U-box"/>
    <property type="match status" value="1"/>
</dbReference>
<feature type="domain" description="Helicase ATP-binding" evidence="11">
    <location>
        <begin position="483"/>
        <end position="785"/>
    </location>
</feature>
<keyword evidence="1" id="KW-0479">Metal-binding</keyword>
<feature type="coiled-coil region" evidence="8">
    <location>
        <begin position="1264"/>
        <end position="1296"/>
    </location>
</feature>
<keyword evidence="2" id="KW-0547">Nucleotide-binding</keyword>
<feature type="region of interest" description="Disordered" evidence="9">
    <location>
        <begin position="1"/>
        <end position="60"/>
    </location>
</feature>
<dbReference type="GO" id="GO:0005634">
    <property type="term" value="C:nucleus"/>
    <property type="evidence" value="ECO:0007669"/>
    <property type="project" value="TreeGrafter"/>
</dbReference>
<keyword evidence="8" id="KW-0175">Coiled coil</keyword>
<dbReference type="InterPro" id="IPR001650">
    <property type="entry name" value="Helicase_C-like"/>
</dbReference>
<evidence type="ECO:0000256" key="7">
    <source>
        <dbReference type="PROSITE-ProRule" id="PRU00175"/>
    </source>
</evidence>
<dbReference type="GO" id="GO:0016787">
    <property type="term" value="F:hydrolase activity"/>
    <property type="evidence" value="ECO:0007669"/>
    <property type="project" value="UniProtKB-KW"/>
</dbReference>
<dbReference type="GO" id="GO:0000209">
    <property type="term" value="P:protein polyubiquitination"/>
    <property type="evidence" value="ECO:0007669"/>
    <property type="project" value="TreeGrafter"/>
</dbReference>
<name>A0A8K0NUX4_9TREE</name>
<evidence type="ECO:0000256" key="1">
    <source>
        <dbReference type="ARBA" id="ARBA00022723"/>
    </source>
</evidence>
<proteinExistence type="predicted"/>
<evidence type="ECO:0000259" key="10">
    <source>
        <dbReference type="PROSITE" id="PS50089"/>
    </source>
</evidence>
<dbReference type="PANTHER" id="PTHR45865">
    <property type="entry name" value="E3 UBIQUITIN-PROTEIN LIGASE SHPRH FAMILY MEMBER"/>
    <property type="match status" value="1"/>
</dbReference>
<evidence type="ECO:0000313" key="12">
    <source>
        <dbReference type="EMBL" id="KAG7563147.1"/>
    </source>
</evidence>
<evidence type="ECO:0000256" key="4">
    <source>
        <dbReference type="ARBA" id="ARBA00022801"/>
    </source>
</evidence>
<dbReference type="InterPro" id="IPR052583">
    <property type="entry name" value="ATP-helicase/E3_Ub-Ligase"/>
</dbReference>
<dbReference type="Gene3D" id="3.40.50.300">
    <property type="entry name" value="P-loop containing nucleotide triphosphate hydrolases"/>
    <property type="match status" value="1"/>
</dbReference>
<dbReference type="Pfam" id="PF26021">
    <property type="entry name" value="Ferritin_C144_05"/>
    <property type="match status" value="1"/>
</dbReference>
<dbReference type="InterPro" id="IPR017907">
    <property type="entry name" value="Znf_RING_CS"/>
</dbReference>
<dbReference type="PROSITE" id="PS51192">
    <property type="entry name" value="HELICASE_ATP_BIND_1"/>
    <property type="match status" value="1"/>
</dbReference>
<dbReference type="InterPro" id="IPR013083">
    <property type="entry name" value="Znf_RING/FYVE/PHD"/>
</dbReference>
<dbReference type="GO" id="GO:0061630">
    <property type="term" value="F:ubiquitin protein ligase activity"/>
    <property type="evidence" value="ECO:0007669"/>
    <property type="project" value="TreeGrafter"/>
</dbReference>
<dbReference type="Gene3D" id="3.40.50.10810">
    <property type="entry name" value="Tandem AAA-ATPase domain"/>
    <property type="match status" value="1"/>
</dbReference>
<feature type="region of interest" description="Disordered" evidence="9">
    <location>
        <begin position="83"/>
        <end position="130"/>
    </location>
</feature>
<keyword evidence="13" id="KW-1185">Reference proteome</keyword>
<dbReference type="CDD" id="cd16449">
    <property type="entry name" value="RING-HC"/>
    <property type="match status" value="1"/>
</dbReference>
<feature type="compositionally biased region" description="Low complexity" evidence="9">
    <location>
        <begin position="50"/>
        <end position="59"/>
    </location>
</feature>
<feature type="region of interest" description="Disordered" evidence="9">
    <location>
        <begin position="990"/>
        <end position="1012"/>
    </location>
</feature>
<keyword evidence="3 7" id="KW-0863">Zinc-finger</keyword>
<evidence type="ECO:0000256" key="6">
    <source>
        <dbReference type="ARBA" id="ARBA00022840"/>
    </source>
</evidence>
<reference evidence="12" key="1">
    <citation type="submission" date="2020-04" db="EMBL/GenBank/DDBJ databases">
        <title>Analysis of mating type loci in Filobasidium floriforme.</title>
        <authorList>
            <person name="Nowrousian M."/>
        </authorList>
    </citation>
    <scope>NUCLEOTIDE SEQUENCE</scope>
    <source>
        <strain evidence="12">CBS 6242</strain>
    </source>
</reference>
<dbReference type="InterPro" id="IPR049730">
    <property type="entry name" value="SNF2/RAD54-like_C"/>
</dbReference>
<dbReference type="CDD" id="cd18793">
    <property type="entry name" value="SF2_C_SNF"/>
    <property type="match status" value="1"/>
</dbReference>
<feature type="compositionally biased region" description="Polar residues" evidence="9">
    <location>
        <begin position="89"/>
        <end position="100"/>
    </location>
</feature>
<keyword evidence="6" id="KW-0067">ATP-binding</keyword>
<evidence type="ECO:0000256" key="9">
    <source>
        <dbReference type="SAM" id="MobiDB-lite"/>
    </source>
</evidence>
<gene>
    <name evidence="12" type="ORF">FFLO_01455</name>
</gene>
<sequence length="1690" mass="191663">MDMDLLEPPSGSIVNPQTLAEMGTELDHSELPDSSLRTEFLQAHGLQEGSNTSSVSTSTGKQVPEWVNWYTLEGVLQRSYHDIEDERQSSGPVESSQQKDQPGVKGEEEQDELEPELETNNEARGVPVEKRLLHTRHLTTNFPLTMKSLKGGTWKNVDFHEGPHRDRATDTLDELVKRAERVPLQLKGPFKLVPGRTIKNHLKHPVTSPLGTIQTKGGEDVFLLHPQLSDEAEMEDLTAYGLIMHDKMMRDVDRPQFRETWFNSLALLLDSPGCPFEVDVHIKATLYTHDGPKRRVGQNARWTLAFDTELKIYGKIDSLITRTKLTPALFEHLRRVLHVFLPSSDANTPKDDIKLQEFYEVLKPAPTPPADVLQLVQPQGMVAKLKPFQQRAVAWLLRNEDATSIHPYFERKSVVDPEGLWELVQFGSEDGKGLVDLAFCRMTGRLQPVSKAMLDRKTRLEKGKGKETGESSDSRWLLPEEGLLRLCDVRGSLLAEEMGLGKTLEAIATVLLHPRMNKPEVEVVKMEESDAEMKEADDGASELSNTEDRPKKRRRIAVDTGIDVEADTFEGAFKGSSRWDQELKLHVHEIKSTLVVTPKILLRQWVEETKRHAPHLQYVVYEGYSDMMEDWLERGPAVSGPGKRKRETQTEQEEMARIKPRTGENVTSFFQRWYNNWIQRMATTDVVFVTYDTLGKDLDVALAPVERPRRAVAGPPREKPRSVLSMCQFWRIIMDEVQMLDARSASKAAQMVTSLQRVNSLVLSGTPAKQAVQDLQSALHFVGVNIHPSVWNRFLKPGFRHAFRDLFGEVAIRHTKKMVKNETDIPPQTRTLVPIKMNIVELQYYRDTLYRNIDALAVSKNGYRDTESLRSLVQTLRAVCTHIQTNELENGVRVERTRMGRENGAVLKDMDQALNTMQVQAWRDYHHHIYVLQSTRIKYALALHSDQPDQYRRSIDLLRRADKESQKEVEAIKKTINGMTDVVDLESDEGDDHLDVDVDAESNGTGPESSVGKARAVLRARVRDFMHLSHEALFRCGDLYHQHPEQEGYGELETESYASADAVRQLMLARPLAKSNSSIDRVRSVIKGSRITRFSVLEVEEGGPLGIETAKYGTAINNFIEEAMNCNAECVWNLRGQVVERLLEKVDFKTDDIDATGNEFEASLQAQAMLEVYMAAYTDALADRREMLTEGTTFIREVERKKGKKRETQTAKAVAVDIPEDEEDAEYHKEIKAKRQEYREAYAGFQSLQGLISELDDFVSGHDRRNEERELAKMEKQRLRGIKEDQLALLKKLEDEAKSLNHCFNVRLIFFKTLQQISDTLIDPETAAEEKEAVSRLTEPNTAERMKNTRLRERAMLLETVPITFATMERQIATAQAHARYLDSLNEKNKDQDEDEECMICQQEFSEIKGVVMVLYCAHRMCHSCYNEYMRSAARATCPCCRLAIVPSQVHKVDPRKTDPPAKPKPTKAETLAMESDIIPDALDLEALNVLPRPRQGAVAEVEIHGQWGAKLDFMIKHLKYWKRTEPDVKHIVFSAWASSLEIVQTALTANQIKWTTIGHKKAQKTAVKDFATNDCQVFLLHGERQVSGLTLTAAAVVHLLEPVMNQGYELQAIGRVDRLGQAQETHVFCYACEETIEAKIINRGLRAGHCIYAKGVDQNTFDAQATTVSGKKGTDKNSGDHDDLMDLLL</sequence>
<evidence type="ECO:0008006" key="14">
    <source>
        <dbReference type="Google" id="ProtNLM"/>
    </source>
</evidence>
<keyword evidence="4" id="KW-0378">Hydrolase</keyword>
<evidence type="ECO:0000256" key="3">
    <source>
        <dbReference type="ARBA" id="ARBA00022771"/>
    </source>
</evidence>
<evidence type="ECO:0000256" key="2">
    <source>
        <dbReference type="ARBA" id="ARBA00022741"/>
    </source>
</evidence>
<dbReference type="InterPro" id="IPR014001">
    <property type="entry name" value="Helicase_ATP-bd"/>
</dbReference>
<dbReference type="SMART" id="SM00487">
    <property type="entry name" value="DEXDc"/>
    <property type="match status" value="1"/>
</dbReference>
<dbReference type="InterPro" id="IPR059033">
    <property type="entry name" value="C144_05_dom"/>
</dbReference>
<dbReference type="Pfam" id="PF13639">
    <property type="entry name" value="zf-RING_2"/>
    <property type="match status" value="1"/>
</dbReference>
<dbReference type="InterPro" id="IPR038718">
    <property type="entry name" value="SNF2-like_sf"/>
</dbReference>
<evidence type="ECO:0000256" key="8">
    <source>
        <dbReference type="SAM" id="Coils"/>
    </source>
</evidence>
<dbReference type="Pfam" id="PF00176">
    <property type="entry name" value="SNF2-rel_dom"/>
    <property type="match status" value="1"/>
</dbReference>
<dbReference type="Gene3D" id="3.30.40.10">
    <property type="entry name" value="Zinc/RING finger domain, C3HC4 (zinc finger)"/>
    <property type="match status" value="1"/>
</dbReference>
<feature type="domain" description="RING-type" evidence="10">
    <location>
        <begin position="1398"/>
        <end position="1442"/>
    </location>
</feature>
<protein>
    <recommendedName>
        <fullName evidence="14">RING-type domain-containing protein</fullName>
    </recommendedName>
</protein>
<feature type="compositionally biased region" description="Basic and acidic residues" evidence="9">
    <location>
        <begin position="528"/>
        <end position="537"/>
    </location>
</feature>
<dbReference type="Proteomes" id="UP000812966">
    <property type="component" value="Unassembled WGS sequence"/>
</dbReference>
<dbReference type="GO" id="GO:0008270">
    <property type="term" value="F:zinc ion binding"/>
    <property type="evidence" value="ECO:0007669"/>
    <property type="project" value="UniProtKB-KW"/>
</dbReference>
<dbReference type="SMART" id="SM00184">
    <property type="entry name" value="RING"/>
    <property type="match status" value="1"/>
</dbReference>
<feature type="compositionally biased region" description="Acidic residues" evidence="9">
    <location>
        <begin position="108"/>
        <end position="119"/>
    </location>
</feature>
<dbReference type="GO" id="GO:0006974">
    <property type="term" value="P:DNA damage response"/>
    <property type="evidence" value="ECO:0007669"/>
    <property type="project" value="TreeGrafter"/>
</dbReference>
<dbReference type="InterPro" id="IPR000330">
    <property type="entry name" value="SNF2_N"/>
</dbReference>
<dbReference type="InterPro" id="IPR027417">
    <property type="entry name" value="P-loop_NTPase"/>
</dbReference>
<dbReference type="PANTHER" id="PTHR45865:SF1">
    <property type="entry name" value="E3 UBIQUITIN-PROTEIN LIGASE SHPRH"/>
    <property type="match status" value="1"/>
</dbReference>
<comment type="caution">
    <text evidence="12">The sequence shown here is derived from an EMBL/GenBank/DDBJ whole genome shotgun (WGS) entry which is preliminary data.</text>
</comment>